<feature type="compositionally biased region" description="Polar residues" evidence="4">
    <location>
        <begin position="444"/>
        <end position="528"/>
    </location>
</feature>
<keyword evidence="2" id="KW-0677">Repeat</keyword>
<dbReference type="CDD" id="cd11879">
    <property type="entry name" value="SH3_Bem1p_2"/>
    <property type="match status" value="1"/>
</dbReference>
<feature type="region of interest" description="Disordered" evidence="4">
    <location>
        <begin position="1"/>
        <end position="30"/>
    </location>
</feature>
<dbReference type="CDD" id="cd06890">
    <property type="entry name" value="PX_Bem1p"/>
    <property type="match status" value="1"/>
</dbReference>
<dbReference type="InterPro" id="IPR051228">
    <property type="entry name" value="NADPH_Oxidase/PX-Domain"/>
</dbReference>
<feature type="compositionally biased region" description="Polar residues" evidence="4">
    <location>
        <begin position="124"/>
        <end position="133"/>
    </location>
</feature>
<dbReference type="Proteomes" id="UP001498771">
    <property type="component" value="Unassembled WGS sequence"/>
</dbReference>
<evidence type="ECO:0000313" key="8">
    <source>
        <dbReference type="Proteomes" id="UP001498771"/>
    </source>
</evidence>
<dbReference type="SUPFAM" id="SSF50044">
    <property type="entry name" value="SH3-domain"/>
    <property type="match status" value="2"/>
</dbReference>
<evidence type="ECO:0000256" key="1">
    <source>
        <dbReference type="ARBA" id="ARBA00022443"/>
    </source>
</evidence>
<evidence type="ECO:0000256" key="3">
    <source>
        <dbReference type="PROSITE-ProRule" id="PRU00192"/>
    </source>
</evidence>
<dbReference type="PANTHER" id="PTHR15706:SF2">
    <property type="entry name" value="SH3 AND PX DOMAIN-CONTAINING PROTEIN 2A"/>
    <property type="match status" value="1"/>
</dbReference>
<dbReference type="EMBL" id="JBBJBU010000001">
    <property type="protein sequence ID" value="KAK7208450.1"/>
    <property type="molecule type" value="Genomic_DNA"/>
</dbReference>
<protein>
    <recommendedName>
        <fullName evidence="9">Bud emergence protein 1</fullName>
    </recommendedName>
</protein>
<evidence type="ECO:0000313" key="7">
    <source>
        <dbReference type="EMBL" id="KAK7208450.1"/>
    </source>
</evidence>
<keyword evidence="8" id="KW-1185">Reference proteome</keyword>
<feature type="compositionally biased region" description="Polar residues" evidence="4">
    <location>
        <begin position="15"/>
        <end position="30"/>
    </location>
</feature>
<dbReference type="InterPro" id="IPR035548">
    <property type="entry name" value="Bem1/Scd2_SH3_1"/>
</dbReference>
<dbReference type="InterPro" id="IPR001683">
    <property type="entry name" value="PX_dom"/>
</dbReference>
<evidence type="ECO:0000259" key="6">
    <source>
        <dbReference type="PROSITE" id="PS50195"/>
    </source>
</evidence>
<organism evidence="7 8">
    <name type="scientific">Myxozyma melibiosi</name>
    <dbReference type="NCBI Taxonomy" id="54550"/>
    <lineage>
        <taxon>Eukaryota</taxon>
        <taxon>Fungi</taxon>
        <taxon>Dikarya</taxon>
        <taxon>Ascomycota</taxon>
        <taxon>Saccharomycotina</taxon>
        <taxon>Lipomycetes</taxon>
        <taxon>Lipomycetales</taxon>
        <taxon>Lipomycetaceae</taxon>
        <taxon>Myxozyma</taxon>
    </lineage>
</organism>
<dbReference type="Pfam" id="PF00018">
    <property type="entry name" value="SH3_1"/>
    <property type="match status" value="2"/>
</dbReference>
<evidence type="ECO:0008006" key="9">
    <source>
        <dbReference type="Google" id="ProtNLM"/>
    </source>
</evidence>
<dbReference type="SUPFAM" id="SSF64268">
    <property type="entry name" value="PX domain"/>
    <property type="match status" value="1"/>
</dbReference>
<feature type="domain" description="SH3" evidence="5">
    <location>
        <begin position="154"/>
        <end position="216"/>
    </location>
</feature>
<dbReference type="Gene3D" id="2.30.30.40">
    <property type="entry name" value="SH3 Domains"/>
    <property type="match status" value="2"/>
</dbReference>
<dbReference type="PROSITE" id="PS50002">
    <property type="entry name" value="SH3"/>
    <property type="match status" value="2"/>
</dbReference>
<evidence type="ECO:0000256" key="2">
    <source>
        <dbReference type="ARBA" id="ARBA00022737"/>
    </source>
</evidence>
<dbReference type="InterPro" id="IPR036871">
    <property type="entry name" value="PX_dom_sf"/>
</dbReference>
<reference evidence="7 8" key="1">
    <citation type="submission" date="2024-03" db="EMBL/GenBank/DDBJ databases">
        <title>Genome-scale model development and genomic sequencing of the oleaginous clade Lipomyces.</title>
        <authorList>
            <consortium name="Lawrence Berkeley National Laboratory"/>
            <person name="Czajka J.J."/>
            <person name="Han Y."/>
            <person name="Kim J."/>
            <person name="Mondo S.J."/>
            <person name="Hofstad B.A."/>
            <person name="Robles A."/>
            <person name="Haridas S."/>
            <person name="Riley R."/>
            <person name="LaButti K."/>
            <person name="Pangilinan J."/>
            <person name="Andreopoulos W."/>
            <person name="Lipzen A."/>
            <person name="Yan J."/>
            <person name="Wang M."/>
            <person name="Ng V."/>
            <person name="Grigoriev I.V."/>
            <person name="Spatafora J.W."/>
            <person name="Magnuson J.K."/>
            <person name="Baker S.E."/>
            <person name="Pomraning K.R."/>
        </authorList>
    </citation>
    <scope>NUCLEOTIDE SEQUENCE [LARGE SCALE GENOMIC DNA]</scope>
    <source>
        <strain evidence="7 8">Phaff 52-87</strain>
    </source>
</reference>
<feature type="domain" description="PX" evidence="6">
    <location>
        <begin position="323"/>
        <end position="443"/>
    </location>
</feature>
<dbReference type="InterPro" id="IPR036028">
    <property type="entry name" value="SH3-like_dom_sf"/>
</dbReference>
<name>A0ABR1FF32_9ASCO</name>
<sequence>MIKGIRRSLKGEKTSPYSSNSRQSAVKTPTTAATILPPKKVIRAIHDYTANAPGELSFSKGDFFHVVGNEDNPDWYEASNPSANSRGMVPVSYFEVLGRNVRESSDGSLRNGRMSSGVSESSSATQPGVMSPTTRRESDRMSSASSTSSGRRHYQPLYGVVQFDFAAERPDELHASQGDAVIIVAQSNHEWFVAKPIGRLGGPGLIPISFVEIRDMATGRPIENVNEAILRAGVPKVEEWKKKTAEYKASSIPLGKFEDDSGLPYNRFQQMSLSHNSQSTLGQHSIQSRQIPGTMQSYSTQSYISHQSGPYGERLSQSASEISYEPVIVSASVDQFSFDNGRYWYLLIAEMEDGTFRNLCRYYEDFYDFQIRLLDEFPDEAGRTGRQRILPFIPGPVTYVNDSISSQRRVNLDEYVRKLVALPPYISRSSLVKGLFALREGDVESTQPASSMPQPDQQSLQFDKTRQSSGYAAHTSTVNSSTATLDQQNAYRQSIDPTRSASGASRTNGNGRVHTSQSNHSGSPTSSVVGGEGYAHSTTGSIAGGRDVEMERNMSTMSTMSSATTSRIGNGFIKVKIFYQEDLIAIRVPADISYEQLENKIQERLGSSNLLFYYQDEYTGQHTQLRDDAGLAAAIGNGSKLVLYAQ</sequence>
<dbReference type="Gene3D" id="3.30.1520.10">
    <property type="entry name" value="Phox-like domain"/>
    <property type="match status" value="1"/>
</dbReference>
<dbReference type="CDD" id="cd11878">
    <property type="entry name" value="SH3_Bem1p_1"/>
    <property type="match status" value="1"/>
</dbReference>
<dbReference type="SMART" id="SM00326">
    <property type="entry name" value="SH3"/>
    <property type="match status" value="2"/>
</dbReference>
<feature type="region of interest" description="Disordered" evidence="4">
    <location>
        <begin position="444"/>
        <end position="548"/>
    </location>
</feature>
<feature type="region of interest" description="Disordered" evidence="4">
    <location>
        <begin position="104"/>
        <end position="151"/>
    </location>
</feature>
<dbReference type="Pfam" id="PF00787">
    <property type="entry name" value="PX"/>
    <property type="match status" value="1"/>
</dbReference>
<dbReference type="SMART" id="SM00312">
    <property type="entry name" value="PX"/>
    <property type="match status" value="1"/>
</dbReference>
<accession>A0ABR1FF32</accession>
<dbReference type="PANTHER" id="PTHR15706">
    <property type="entry name" value="SH3 MULTIPLE DOMAIN"/>
    <property type="match status" value="1"/>
</dbReference>
<comment type="caution">
    <text evidence="7">The sequence shown here is derived from an EMBL/GenBank/DDBJ whole genome shotgun (WGS) entry which is preliminary data.</text>
</comment>
<evidence type="ECO:0000256" key="4">
    <source>
        <dbReference type="SAM" id="MobiDB-lite"/>
    </source>
</evidence>
<dbReference type="GeneID" id="90037400"/>
<dbReference type="InterPro" id="IPR001452">
    <property type="entry name" value="SH3_domain"/>
</dbReference>
<dbReference type="InterPro" id="IPR035549">
    <property type="entry name" value="Bem1/Scd2_SH3_2"/>
</dbReference>
<proteinExistence type="predicted"/>
<dbReference type="PROSITE" id="PS50195">
    <property type="entry name" value="PX"/>
    <property type="match status" value="1"/>
</dbReference>
<dbReference type="SUPFAM" id="SSF54277">
    <property type="entry name" value="CAD &amp; PB1 domains"/>
    <property type="match status" value="1"/>
</dbReference>
<feature type="domain" description="SH3" evidence="5">
    <location>
        <begin position="37"/>
        <end position="99"/>
    </location>
</feature>
<dbReference type="Gene3D" id="3.10.20.90">
    <property type="entry name" value="Phosphatidylinositol 3-kinase Catalytic Subunit, Chain A, domain 1"/>
    <property type="match status" value="1"/>
</dbReference>
<gene>
    <name evidence="7" type="ORF">BZA70DRAFT_273761</name>
</gene>
<dbReference type="RefSeq" id="XP_064771483.1">
    <property type="nucleotide sequence ID" value="XM_064911888.1"/>
</dbReference>
<dbReference type="InterPro" id="IPR035550">
    <property type="entry name" value="Bem1/Scd2_PX"/>
</dbReference>
<keyword evidence="1 3" id="KW-0728">SH3 domain</keyword>
<evidence type="ECO:0000259" key="5">
    <source>
        <dbReference type="PROSITE" id="PS50002"/>
    </source>
</evidence>